<name>A0AAW1VGN3_9CUCU</name>
<dbReference type="PROSITE" id="PS50088">
    <property type="entry name" value="ANK_REPEAT"/>
    <property type="match status" value="2"/>
</dbReference>
<dbReference type="InterPro" id="IPR036770">
    <property type="entry name" value="Ankyrin_rpt-contain_sf"/>
</dbReference>
<dbReference type="Pfam" id="PF00023">
    <property type="entry name" value="Ank"/>
    <property type="match status" value="1"/>
</dbReference>
<organism evidence="5 6">
    <name type="scientific">Henosepilachna vigintioctopunctata</name>
    <dbReference type="NCBI Taxonomy" id="420089"/>
    <lineage>
        <taxon>Eukaryota</taxon>
        <taxon>Metazoa</taxon>
        <taxon>Ecdysozoa</taxon>
        <taxon>Arthropoda</taxon>
        <taxon>Hexapoda</taxon>
        <taxon>Insecta</taxon>
        <taxon>Pterygota</taxon>
        <taxon>Neoptera</taxon>
        <taxon>Endopterygota</taxon>
        <taxon>Coleoptera</taxon>
        <taxon>Polyphaga</taxon>
        <taxon>Cucujiformia</taxon>
        <taxon>Coccinelloidea</taxon>
        <taxon>Coccinellidae</taxon>
        <taxon>Epilachninae</taxon>
        <taxon>Epilachnini</taxon>
        <taxon>Henosepilachna</taxon>
    </lineage>
</organism>
<evidence type="ECO:0000256" key="4">
    <source>
        <dbReference type="SAM" id="MobiDB-lite"/>
    </source>
</evidence>
<dbReference type="PANTHER" id="PTHR24171:SF9">
    <property type="entry name" value="ANKYRIN REPEAT DOMAIN-CONTAINING PROTEIN 39"/>
    <property type="match status" value="1"/>
</dbReference>
<gene>
    <name evidence="5" type="ORF">WA026_014575</name>
</gene>
<feature type="region of interest" description="Disordered" evidence="4">
    <location>
        <begin position="1"/>
        <end position="22"/>
    </location>
</feature>
<dbReference type="Proteomes" id="UP001431783">
    <property type="component" value="Unassembled WGS sequence"/>
</dbReference>
<evidence type="ECO:0000313" key="5">
    <source>
        <dbReference type="EMBL" id="KAK9891332.1"/>
    </source>
</evidence>
<dbReference type="EMBL" id="JARQZJ010000128">
    <property type="protein sequence ID" value="KAK9891332.1"/>
    <property type="molecule type" value="Genomic_DNA"/>
</dbReference>
<dbReference type="PROSITE" id="PS50297">
    <property type="entry name" value="ANK_REP_REGION"/>
    <property type="match status" value="1"/>
</dbReference>
<dbReference type="AlphaFoldDB" id="A0AAW1VGN3"/>
<feature type="repeat" description="ANK" evidence="3">
    <location>
        <begin position="97"/>
        <end position="133"/>
    </location>
</feature>
<dbReference type="InterPro" id="IPR002110">
    <property type="entry name" value="Ankyrin_rpt"/>
</dbReference>
<keyword evidence="2 3" id="KW-0040">ANK repeat</keyword>
<keyword evidence="1" id="KW-0677">Repeat</keyword>
<protein>
    <submittedName>
        <fullName evidence="5">Uncharacterized protein</fullName>
    </submittedName>
</protein>
<proteinExistence type="predicted"/>
<reference evidence="5 6" key="1">
    <citation type="submission" date="2023-03" db="EMBL/GenBank/DDBJ databases">
        <title>Genome insight into feeding habits of ladybird beetles.</title>
        <authorList>
            <person name="Li H.-S."/>
            <person name="Huang Y.-H."/>
            <person name="Pang H."/>
        </authorList>
    </citation>
    <scope>NUCLEOTIDE SEQUENCE [LARGE SCALE GENOMIC DNA]</scope>
    <source>
        <strain evidence="5">SYSU_2023b</strain>
        <tissue evidence="5">Whole body</tissue>
    </source>
</reference>
<evidence type="ECO:0000256" key="3">
    <source>
        <dbReference type="PROSITE-ProRule" id="PRU00023"/>
    </source>
</evidence>
<feature type="repeat" description="ANK" evidence="3">
    <location>
        <begin position="134"/>
        <end position="166"/>
    </location>
</feature>
<dbReference type="Gene3D" id="1.25.40.20">
    <property type="entry name" value="Ankyrin repeat-containing domain"/>
    <property type="match status" value="1"/>
</dbReference>
<sequence length="346" mass="39825">MPCSASLGFEEEDDELRSDSEDLNKSNVIGQTPLLFACMNADYECIETLLVFKPKINKQNKVLYTPLNLYLSRTPENEDILKKLLDAGANPDIPDEDGYSPLHTLALQDETDKTEIFARLLLEYRANVHTETNFKETPLHLALYRGRKSLLKVLLDSGASFTAFDVHGRTAIDISLQNKDRYPTIYDIVAKHVIIHYCTGFRKNLQLFERVCNSETHRNFKRSCEEELEKLKSIFAGESTVTFYDILVLPTHKVAKYFFNANIDLCIRNFDLEESIFGSILLKKYKEALDRCDGIKLGILATKEMFPFLPDLCIDKLLEYLDNEDFNNLNKAIFSEFNNEVLNRFL</sequence>
<keyword evidence="6" id="KW-1185">Reference proteome</keyword>
<evidence type="ECO:0000256" key="2">
    <source>
        <dbReference type="ARBA" id="ARBA00023043"/>
    </source>
</evidence>
<evidence type="ECO:0000313" key="6">
    <source>
        <dbReference type="Proteomes" id="UP001431783"/>
    </source>
</evidence>
<dbReference type="PANTHER" id="PTHR24171">
    <property type="entry name" value="ANKYRIN REPEAT DOMAIN-CONTAINING PROTEIN 39-RELATED"/>
    <property type="match status" value="1"/>
</dbReference>
<dbReference type="Pfam" id="PF12796">
    <property type="entry name" value="Ank_2"/>
    <property type="match status" value="1"/>
</dbReference>
<comment type="caution">
    <text evidence="5">The sequence shown here is derived from an EMBL/GenBank/DDBJ whole genome shotgun (WGS) entry which is preliminary data.</text>
</comment>
<dbReference type="SUPFAM" id="SSF48403">
    <property type="entry name" value="Ankyrin repeat"/>
    <property type="match status" value="1"/>
</dbReference>
<evidence type="ECO:0000256" key="1">
    <source>
        <dbReference type="ARBA" id="ARBA00022737"/>
    </source>
</evidence>
<accession>A0AAW1VGN3</accession>
<dbReference type="SMART" id="SM00248">
    <property type="entry name" value="ANK"/>
    <property type="match status" value="4"/>
</dbReference>